<dbReference type="PANTHER" id="PTHR43283">
    <property type="entry name" value="BETA-LACTAMASE-RELATED"/>
    <property type="match status" value="1"/>
</dbReference>
<dbReference type="GO" id="GO:0016746">
    <property type="term" value="F:acyltransferase activity"/>
    <property type="evidence" value="ECO:0007669"/>
    <property type="project" value="UniProtKB-KW"/>
</dbReference>
<dbReference type="InterPro" id="IPR050789">
    <property type="entry name" value="Diverse_Enzym_Activities"/>
</dbReference>
<comment type="similarity">
    <text evidence="1">Belongs to the class-A beta-lactamase family.</text>
</comment>
<name>A0A7D8YPA5_9HELO</name>
<dbReference type="SUPFAM" id="SSF56601">
    <property type="entry name" value="beta-lactamase/transpeptidase-like"/>
    <property type="match status" value="1"/>
</dbReference>
<proteinExistence type="inferred from homology"/>
<keyword evidence="4" id="KW-0012">Acyltransferase</keyword>
<evidence type="ECO:0000256" key="2">
    <source>
        <dbReference type="ARBA" id="ARBA00022801"/>
    </source>
</evidence>
<sequence>MASETFEQRIERACKDKEIPGILLVADDREGNFRYEEVFGNRSLKDSSKADPLTKDATMWMASCSKFPTSVAVMQCVERGQLNLDDDVTGLLPELKGLPILTKFDEGNTQPTMAENTKPITLRHLLTHSSGITYDVFNPTMMRYRIAVDKSGGMTPYGTAADPEAPVEYTENRVFGLDMPDCSGGAGLFGNVIDYQKLLHSICADDGKILKKETVDYMFQDHLSAVSKDVFNKRLENPAIREILGGGVMTGMEIGYGLGGMIFLNDVEGGRRAGTIAWGGYPNLLWFCDRKAGLSGIAGSQIVPSGDTKFNSLFALWEQELYKKAGKGKW</sequence>
<comment type="caution">
    <text evidence="4">The sequence shown here is derived from an EMBL/GenBank/DDBJ whole genome shotgun (WGS) entry which is preliminary data.</text>
</comment>
<feature type="domain" description="Beta-lactamase-related" evidence="3">
    <location>
        <begin position="8"/>
        <end position="141"/>
    </location>
</feature>
<dbReference type="AlphaFoldDB" id="A0A7D8YPA5"/>
<accession>A0A7D8YPA5</accession>
<reference evidence="4 5" key="1">
    <citation type="submission" date="2018-05" db="EMBL/GenBank/DDBJ databases">
        <title>Whole genome sequencing for identification of molecular markers to develop diagnostic detection tools for the regulated plant pathogen Lachnellula willkommii.</title>
        <authorList>
            <person name="Giroux E."/>
            <person name="Bilodeau G."/>
        </authorList>
    </citation>
    <scope>NUCLEOTIDE SEQUENCE [LARGE SCALE GENOMIC DNA]</scope>
    <source>
        <strain evidence="4 5">CBS 625.97</strain>
    </source>
</reference>
<gene>
    <name evidence="4" type="primary">lovD_1</name>
    <name evidence="4" type="ORF">LCER1_G004228</name>
</gene>
<dbReference type="Pfam" id="PF00144">
    <property type="entry name" value="Beta-lactamase"/>
    <property type="match status" value="1"/>
</dbReference>
<dbReference type="Gene3D" id="3.40.710.10">
    <property type="entry name" value="DD-peptidase/beta-lactamase superfamily"/>
    <property type="match status" value="2"/>
</dbReference>
<dbReference type="PANTHER" id="PTHR43283:SF17">
    <property type="entry name" value="(LOVD), PUTATIVE (AFU_ORTHOLOGUE AFUA_5G00920)-RELATED"/>
    <property type="match status" value="1"/>
</dbReference>
<evidence type="ECO:0000256" key="1">
    <source>
        <dbReference type="ARBA" id="ARBA00009009"/>
    </source>
</evidence>
<dbReference type="GO" id="GO:0016787">
    <property type="term" value="F:hydrolase activity"/>
    <property type="evidence" value="ECO:0007669"/>
    <property type="project" value="UniProtKB-KW"/>
</dbReference>
<dbReference type="Proteomes" id="UP000481288">
    <property type="component" value="Unassembled WGS sequence"/>
</dbReference>
<keyword evidence="5" id="KW-1185">Reference proteome</keyword>
<dbReference type="InterPro" id="IPR001466">
    <property type="entry name" value="Beta-lactam-related"/>
</dbReference>
<evidence type="ECO:0000313" key="4">
    <source>
        <dbReference type="EMBL" id="TVY55631.1"/>
    </source>
</evidence>
<dbReference type="InterPro" id="IPR012338">
    <property type="entry name" value="Beta-lactam/transpept-like"/>
</dbReference>
<dbReference type="OrthoDB" id="428260at2759"/>
<keyword evidence="4" id="KW-0808">Transferase</keyword>
<keyword evidence="2" id="KW-0378">Hydrolase</keyword>
<evidence type="ECO:0000259" key="3">
    <source>
        <dbReference type="Pfam" id="PF00144"/>
    </source>
</evidence>
<protein>
    <submittedName>
        <fullName evidence="4">Acyltransferase LovD</fullName>
    </submittedName>
</protein>
<dbReference type="EMBL" id="QGMG01000223">
    <property type="protein sequence ID" value="TVY55631.1"/>
    <property type="molecule type" value="Genomic_DNA"/>
</dbReference>
<organism evidence="4 5">
    <name type="scientific">Lachnellula cervina</name>
    <dbReference type="NCBI Taxonomy" id="1316786"/>
    <lineage>
        <taxon>Eukaryota</taxon>
        <taxon>Fungi</taxon>
        <taxon>Dikarya</taxon>
        <taxon>Ascomycota</taxon>
        <taxon>Pezizomycotina</taxon>
        <taxon>Leotiomycetes</taxon>
        <taxon>Helotiales</taxon>
        <taxon>Lachnaceae</taxon>
        <taxon>Lachnellula</taxon>
    </lineage>
</organism>
<evidence type="ECO:0000313" key="5">
    <source>
        <dbReference type="Proteomes" id="UP000481288"/>
    </source>
</evidence>